<dbReference type="InterPro" id="IPR050428">
    <property type="entry name" value="TCS_sensor_his_kinase"/>
</dbReference>
<evidence type="ECO:0000259" key="15">
    <source>
        <dbReference type="PROSITE" id="PS50885"/>
    </source>
</evidence>
<dbReference type="GO" id="GO:0005886">
    <property type="term" value="C:plasma membrane"/>
    <property type="evidence" value="ECO:0007669"/>
    <property type="project" value="UniProtKB-SubCell"/>
</dbReference>
<feature type="transmembrane region" description="Helical" evidence="13">
    <location>
        <begin position="204"/>
        <end position="227"/>
    </location>
</feature>
<dbReference type="Gene3D" id="6.10.340.10">
    <property type="match status" value="1"/>
</dbReference>
<keyword evidence="8 16" id="KW-0418">Kinase</keyword>
<dbReference type="SUPFAM" id="SSF55874">
    <property type="entry name" value="ATPase domain of HSP90 chaperone/DNA topoisomerase II/histidine kinase"/>
    <property type="match status" value="1"/>
</dbReference>
<comment type="caution">
    <text evidence="16">The sequence shown here is derived from an EMBL/GenBank/DDBJ whole genome shotgun (WGS) entry which is preliminary data.</text>
</comment>
<evidence type="ECO:0000256" key="7">
    <source>
        <dbReference type="ARBA" id="ARBA00022692"/>
    </source>
</evidence>
<keyword evidence="11 13" id="KW-0472">Membrane</keyword>
<dbReference type="InterPro" id="IPR036890">
    <property type="entry name" value="HATPase_C_sf"/>
</dbReference>
<organism evidence="16 17">
    <name type="scientific">Cellulomonas cellasea</name>
    <dbReference type="NCBI Taxonomy" id="43670"/>
    <lineage>
        <taxon>Bacteria</taxon>
        <taxon>Bacillati</taxon>
        <taxon>Actinomycetota</taxon>
        <taxon>Actinomycetes</taxon>
        <taxon>Micrococcales</taxon>
        <taxon>Cellulomonadaceae</taxon>
        <taxon>Cellulomonas</taxon>
    </lineage>
</organism>
<proteinExistence type="predicted"/>
<protein>
    <recommendedName>
        <fullName evidence="4">histidine kinase</fullName>
        <ecNumber evidence="4">2.7.13.3</ecNumber>
    </recommendedName>
</protein>
<dbReference type="Pfam" id="PF00512">
    <property type="entry name" value="HisKA"/>
    <property type="match status" value="1"/>
</dbReference>
<dbReference type="GO" id="GO:0005509">
    <property type="term" value="F:calcium ion binding"/>
    <property type="evidence" value="ECO:0007669"/>
    <property type="project" value="UniProtKB-ARBA"/>
</dbReference>
<dbReference type="SMART" id="SM00387">
    <property type="entry name" value="HATPase_c"/>
    <property type="match status" value="1"/>
</dbReference>
<evidence type="ECO:0000256" key="4">
    <source>
        <dbReference type="ARBA" id="ARBA00012438"/>
    </source>
</evidence>
<dbReference type="RefSeq" id="WP_311702137.1">
    <property type="nucleotide sequence ID" value="NZ_JACHVX010000006.1"/>
</dbReference>
<evidence type="ECO:0000256" key="8">
    <source>
        <dbReference type="ARBA" id="ARBA00022777"/>
    </source>
</evidence>
<dbReference type="FunFam" id="1.10.287.130:FF:000001">
    <property type="entry name" value="Two-component sensor histidine kinase"/>
    <property type="match status" value="1"/>
</dbReference>
<dbReference type="InterPro" id="IPR003594">
    <property type="entry name" value="HATPase_dom"/>
</dbReference>
<evidence type="ECO:0000259" key="14">
    <source>
        <dbReference type="PROSITE" id="PS50109"/>
    </source>
</evidence>
<dbReference type="SUPFAM" id="SSF47384">
    <property type="entry name" value="Homodimeric domain of signal transducing histidine kinase"/>
    <property type="match status" value="1"/>
</dbReference>
<dbReference type="Proteomes" id="UP000518206">
    <property type="component" value="Unassembled WGS sequence"/>
</dbReference>
<feature type="domain" description="Histidine kinase" evidence="14">
    <location>
        <begin position="305"/>
        <end position="523"/>
    </location>
</feature>
<evidence type="ECO:0000256" key="2">
    <source>
        <dbReference type="ARBA" id="ARBA00001968"/>
    </source>
</evidence>
<evidence type="ECO:0000256" key="6">
    <source>
        <dbReference type="ARBA" id="ARBA00022679"/>
    </source>
</evidence>
<dbReference type="FunFam" id="3.30.565.10:FF:000006">
    <property type="entry name" value="Sensor histidine kinase WalK"/>
    <property type="match status" value="1"/>
</dbReference>
<dbReference type="EC" id="2.7.13.3" evidence="4"/>
<dbReference type="PROSITE" id="PS50885">
    <property type="entry name" value="HAMP"/>
    <property type="match status" value="1"/>
</dbReference>
<dbReference type="CDD" id="cd00082">
    <property type="entry name" value="HisKA"/>
    <property type="match status" value="1"/>
</dbReference>
<dbReference type="PRINTS" id="PR00344">
    <property type="entry name" value="BCTRLSENSOR"/>
</dbReference>
<dbReference type="Gene3D" id="1.10.287.130">
    <property type="match status" value="1"/>
</dbReference>
<dbReference type="CDD" id="cd00075">
    <property type="entry name" value="HATPase"/>
    <property type="match status" value="1"/>
</dbReference>
<evidence type="ECO:0000256" key="11">
    <source>
        <dbReference type="ARBA" id="ARBA00023136"/>
    </source>
</evidence>
<comment type="subcellular location">
    <subcellularLocation>
        <location evidence="3">Cell membrane</location>
    </subcellularLocation>
</comment>
<keyword evidence="9 13" id="KW-1133">Transmembrane helix</keyword>
<dbReference type="EMBL" id="JACHVX010000006">
    <property type="protein sequence ID" value="MBB2924756.1"/>
    <property type="molecule type" value="Genomic_DNA"/>
</dbReference>
<dbReference type="PROSITE" id="PS50109">
    <property type="entry name" value="HIS_KIN"/>
    <property type="match status" value="1"/>
</dbReference>
<evidence type="ECO:0000256" key="9">
    <source>
        <dbReference type="ARBA" id="ARBA00022989"/>
    </source>
</evidence>
<evidence type="ECO:0000256" key="1">
    <source>
        <dbReference type="ARBA" id="ARBA00000085"/>
    </source>
</evidence>
<dbReference type="InterPro" id="IPR005467">
    <property type="entry name" value="His_kinase_dom"/>
</dbReference>
<evidence type="ECO:0000256" key="13">
    <source>
        <dbReference type="SAM" id="Phobius"/>
    </source>
</evidence>
<accession>A0A7W4UIE8</accession>
<dbReference type="InterPro" id="IPR003661">
    <property type="entry name" value="HisK_dim/P_dom"/>
</dbReference>
<evidence type="ECO:0000313" key="17">
    <source>
        <dbReference type="Proteomes" id="UP000518206"/>
    </source>
</evidence>
<dbReference type="PANTHER" id="PTHR45436:SF5">
    <property type="entry name" value="SENSOR HISTIDINE KINASE TRCS"/>
    <property type="match status" value="1"/>
</dbReference>
<reference evidence="16 17" key="1">
    <citation type="submission" date="2020-08" db="EMBL/GenBank/DDBJ databases">
        <title>The Agave Microbiome: Exploring the role of microbial communities in plant adaptations to desert environments.</title>
        <authorList>
            <person name="Partida-Martinez L.P."/>
        </authorList>
    </citation>
    <scope>NUCLEOTIDE SEQUENCE [LARGE SCALE GENOMIC DNA]</scope>
    <source>
        <strain evidence="16 17">RAS26</strain>
    </source>
</reference>
<comment type="cofactor">
    <cofactor evidence="2">
        <name>a divalent metal cation</name>
        <dbReference type="ChEBI" id="CHEBI:60240"/>
    </cofactor>
</comment>
<evidence type="ECO:0000256" key="12">
    <source>
        <dbReference type="SAM" id="MobiDB-lite"/>
    </source>
</evidence>
<dbReference type="InterPro" id="IPR004358">
    <property type="entry name" value="Sig_transdc_His_kin-like_C"/>
</dbReference>
<feature type="domain" description="HAMP" evidence="15">
    <location>
        <begin position="228"/>
        <end position="290"/>
    </location>
</feature>
<keyword evidence="7 13" id="KW-0812">Transmembrane</keyword>
<evidence type="ECO:0000313" key="16">
    <source>
        <dbReference type="EMBL" id="MBB2924756.1"/>
    </source>
</evidence>
<dbReference type="AlphaFoldDB" id="A0A7W4UIE8"/>
<dbReference type="Pfam" id="PF02518">
    <property type="entry name" value="HATPase_c"/>
    <property type="match status" value="1"/>
</dbReference>
<reference evidence="16 17" key="2">
    <citation type="submission" date="2020-08" db="EMBL/GenBank/DDBJ databases">
        <authorList>
            <person name="Partida-Martinez L."/>
            <person name="Huntemann M."/>
            <person name="Clum A."/>
            <person name="Wang J."/>
            <person name="Palaniappan K."/>
            <person name="Ritter S."/>
            <person name="Chen I.-M."/>
            <person name="Stamatis D."/>
            <person name="Reddy T."/>
            <person name="O'Malley R."/>
            <person name="Daum C."/>
            <person name="Shapiro N."/>
            <person name="Ivanova N."/>
            <person name="Kyrpides N."/>
            <person name="Woyke T."/>
        </authorList>
    </citation>
    <scope>NUCLEOTIDE SEQUENCE [LARGE SCALE GENOMIC DNA]</scope>
    <source>
        <strain evidence="16 17">RAS26</strain>
    </source>
</reference>
<comment type="catalytic activity">
    <reaction evidence="1">
        <text>ATP + protein L-histidine = ADP + protein N-phospho-L-histidine.</text>
        <dbReference type="EC" id="2.7.13.3"/>
    </reaction>
</comment>
<dbReference type="InterPro" id="IPR003660">
    <property type="entry name" value="HAMP_dom"/>
</dbReference>
<gene>
    <name evidence="16" type="ORF">FHR80_003692</name>
</gene>
<dbReference type="PANTHER" id="PTHR45436">
    <property type="entry name" value="SENSOR HISTIDINE KINASE YKOH"/>
    <property type="match status" value="1"/>
</dbReference>
<sequence length="523" mass="53737">MTGSPRRWTLGRRLVAVLVALLALVAGVMGVASTLALRGTLLDQVDARLESASARAATAPGARPGDAPGRTPGGDDATGSADPSAGDATDGAGADADEGTGAGSTPDGRRIPFALRGPGQDVGTLSLDTVDGHVAAGYVDDAGTFRRLTDAQTAALAATTADSVPRTVDVDGLGSYRVVATSGARGLVVTGLPTGPVAATVTRYVVVEVAVAVAGLGVAAAVGTVLVRRELRPLHRVAATATRVAGLPLDRGEVVLADRVPAQDTDPATEVGQVGAALNRLLGHVESALAARQESETQVRHFVADASHELRTPLASIRGYAELVRRSPDALPDDAVRAMQRVESEALRMTALVEDLLLLARLDAGRELEHAEVDLTALALDAVADAHVAAPGHVWHLDVDDDPAHPPLVRGDDHRLRQVLVNLLANARVHTPPGTTVEVRVRADAQHVTVRVQDDGPGIAPELLPRLFQRFARGDASRNRAGGSSTGLGLAIVHAVVGAHGGTIAAESRPGRTAFTVRLPAAG</sequence>
<dbReference type="SMART" id="SM00304">
    <property type="entry name" value="HAMP"/>
    <property type="match status" value="1"/>
</dbReference>
<keyword evidence="5" id="KW-0597">Phosphoprotein</keyword>
<feature type="region of interest" description="Disordered" evidence="12">
    <location>
        <begin position="53"/>
        <end position="117"/>
    </location>
</feature>
<keyword evidence="10" id="KW-0902">Two-component regulatory system</keyword>
<dbReference type="GO" id="GO:0000155">
    <property type="term" value="F:phosphorelay sensor kinase activity"/>
    <property type="evidence" value="ECO:0007669"/>
    <property type="project" value="InterPro"/>
</dbReference>
<dbReference type="InterPro" id="IPR036097">
    <property type="entry name" value="HisK_dim/P_sf"/>
</dbReference>
<evidence type="ECO:0000256" key="10">
    <source>
        <dbReference type="ARBA" id="ARBA00023012"/>
    </source>
</evidence>
<dbReference type="Gene3D" id="3.30.565.10">
    <property type="entry name" value="Histidine kinase-like ATPase, C-terminal domain"/>
    <property type="match status" value="1"/>
</dbReference>
<feature type="compositionally biased region" description="Low complexity" evidence="12">
    <location>
        <begin position="53"/>
        <end position="94"/>
    </location>
</feature>
<evidence type="ECO:0000256" key="5">
    <source>
        <dbReference type="ARBA" id="ARBA00022553"/>
    </source>
</evidence>
<name>A0A7W4UIE8_9CELL</name>
<keyword evidence="6 16" id="KW-0808">Transferase</keyword>
<evidence type="ECO:0000256" key="3">
    <source>
        <dbReference type="ARBA" id="ARBA00004236"/>
    </source>
</evidence>
<dbReference type="SMART" id="SM00388">
    <property type="entry name" value="HisKA"/>
    <property type="match status" value="1"/>
</dbReference>